<protein>
    <recommendedName>
        <fullName evidence="3">YD repeat-containing protein</fullName>
    </recommendedName>
</protein>
<gene>
    <name evidence="1" type="ORF">GCM10023149_49160</name>
</gene>
<reference evidence="2" key="1">
    <citation type="journal article" date="2019" name="Int. J. Syst. Evol. Microbiol.">
        <title>The Global Catalogue of Microorganisms (GCM) 10K type strain sequencing project: providing services to taxonomists for standard genome sequencing and annotation.</title>
        <authorList>
            <consortium name="The Broad Institute Genomics Platform"/>
            <consortium name="The Broad Institute Genome Sequencing Center for Infectious Disease"/>
            <person name="Wu L."/>
            <person name="Ma J."/>
        </authorList>
    </citation>
    <scope>NUCLEOTIDE SEQUENCE [LARGE SCALE GENOMIC DNA]</scope>
    <source>
        <strain evidence="2">JCM 17705</strain>
    </source>
</reference>
<dbReference type="EMBL" id="BAABFT010000021">
    <property type="protein sequence ID" value="GAA4338850.1"/>
    <property type="molecule type" value="Genomic_DNA"/>
</dbReference>
<proteinExistence type="predicted"/>
<sequence>MRKFILFIVFATAFTACKTDELVDLSQKPPVDTQPLPPDDNTNTGAKFLVTTIAAFDDAAKTGPNDTAWVYHYQYDRNRNITKQVHYSAKDNLTTIHVFVYDTDDNLVRIDLLDHDVATVVYEIAYQNGKPNSSTFYDEAIMKPATSYEVDGNNVTAVTNDKGERVTLFYNAGNLVKRQNKSANHSLVYGFGTKNGPFSASPFKWGVLESMNIMPAHNKNEVTEETTIDASGTHVTKYAYKYSKANYPLTRSVVSDSKKTVVYAYEEAK</sequence>
<evidence type="ECO:0000313" key="1">
    <source>
        <dbReference type="EMBL" id="GAA4338850.1"/>
    </source>
</evidence>
<evidence type="ECO:0000313" key="2">
    <source>
        <dbReference type="Proteomes" id="UP001500582"/>
    </source>
</evidence>
<dbReference type="PROSITE" id="PS51257">
    <property type="entry name" value="PROKAR_LIPOPROTEIN"/>
    <property type="match status" value="1"/>
</dbReference>
<organism evidence="1 2">
    <name type="scientific">Mucilaginibacter gynuensis</name>
    <dbReference type="NCBI Taxonomy" id="1302236"/>
    <lineage>
        <taxon>Bacteria</taxon>
        <taxon>Pseudomonadati</taxon>
        <taxon>Bacteroidota</taxon>
        <taxon>Sphingobacteriia</taxon>
        <taxon>Sphingobacteriales</taxon>
        <taxon>Sphingobacteriaceae</taxon>
        <taxon>Mucilaginibacter</taxon>
    </lineage>
</organism>
<dbReference type="Proteomes" id="UP001500582">
    <property type="component" value="Unassembled WGS sequence"/>
</dbReference>
<evidence type="ECO:0008006" key="3">
    <source>
        <dbReference type="Google" id="ProtNLM"/>
    </source>
</evidence>
<accession>A0ABP8HG75</accession>
<name>A0ABP8HG75_9SPHI</name>
<keyword evidence="2" id="KW-1185">Reference proteome</keyword>
<comment type="caution">
    <text evidence="1">The sequence shown here is derived from an EMBL/GenBank/DDBJ whole genome shotgun (WGS) entry which is preliminary data.</text>
</comment>
<dbReference type="RefSeq" id="WP_345213869.1">
    <property type="nucleotide sequence ID" value="NZ_BAABFT010000021.1"/>
</dbReference>